<evidence type="ECO:0000313" key="2">
    <source>
        <dbReference type="Proteomes" id="UP000011820"/>
    </source>
</evidence>
<proteinExistence type="predicted"/>
<dbReference type="Proteomes" id="UP000011820">
    <property type="component" value="Chromosome"/>
</dbReference>
<keyword evidence="2" id="KW-1185">Reference proteome</keyword>
<reference evidence="1 2" key="1">
    <citation type="journal article" date="2013" name="Genome Announc.">
        <title>Complete Genome Sequence of a Chinese Strain of 'Candidatus Liberibacter asiaticus'.</title>
        <authorList>
            <person name="Lin H."/>
            <person name="Han C.S."/>
            <person name="Liu B."/>
            <person name="Lou B."/>
            <person name="Bai X."/>
            <person name="Deng C."/>
            <person name="Civerolo E.L."/>
            <person name="Gupta G."/>
        </authorList>
    </citation>
    <scope>NUCLEOTIDE SEQUENCE [LARGE SCALE GENOMIC DNA]</scope>
    <source>
        <strain evidence="2">gxpsy</strain>
    </source>
</reference>
<protein>
    <submittedName>
        <fullName evidence="1">Uncharacterized protein</fullName>
    </submittedName>
</protein>
<name>A0ABN4B204_LIBAS</name>
<gene>
    <name evidence="1" type="ORF">WSI_04570</name>
</gene>
<sequence length="41" mass="4720">MNVDLIRKIFIYMGRLTIIKFHSATGFKNGIQFGDTTEITK</sequence>
<organism evidence="1 2">
    <name type="scientific">Candidatus Liberibacter asiaticus str. gxpsy</name>
    <dbReference type="NCBI Taxonomy" id="1174529"/>
    <lineage>
        <taxon>Bacteria</taxon>
        <taxon>Pseudomonadati</taxon>
        <taxon>Pseudomonadota</taxon>
        <taxon>Alphaproteobacteria</taxon>
        <taxon>Hyphomicrobiales</taxon>
        <taxon>Rhizobiaceae</taxon>
        <taxon>Liberibacter</taxon>
    </lineage>
</organism>
<dbReference type="EMBL" id="CP004005">
    <property type="protein sequence ID" value="AGH17282.1"/>
    <property type="molecule type" value="Genomic_DNA"/>
</dbReference>
<evidence type="ECO:0000313" key="1">
    <source>
        <dbReference type="EMBL" id="AGH17282.1"/>
    </source>
</evidence>
<accession>A0ABN4B204</accession>